<name>A0A2P7SC90_9HYPH</name>
<accession>A0A2P7SC90</accession>
<organism evidence="3 4">
    <name type="scientific">Kumtagia ephedrae</name>
    <dbReference type="NCBI Taxonomy" id="2116701"/>
    <lineage>
        <taxon>Bacteria</taxon>
        <taxon>Pseudomonadati</taxon>
        <taxon>Pseudomonadota</taxon>
        <taxon>Alphaproteobacteria</taxon>
        <taxon>Hyphomicrobiales</taxon>
        <taxon>Phyllobacteriaceae</taxon>
        <taxon>Kumtagia</taxon>
    </lineage>
</organism>
<proteinExistence type="predicted"/>
<dbReference type="Pfam" id="PF06230">
    <property type="entry name" value="LpxI_C"/>
    <property type="match status" value="1"/>
</dbReference>
<comment type="caution">
    <text evidence="3">The sequence shown here is derived from an EMBL/GenBank/DDBJ whole genome shotgun (WGS) entry which is preliminary data.</text>
</comment>
<reference evidence="3 4" key="1">
    <citation type="submission" date="2018-03" db="EMBL/GenBank/DDBJ databases">
        <title>The draft genome of Mesorhizobium sp. 6GN-30.</title>
        <authorList>
            <person name="Liu L."/>
            <person name="Li L."/>
            <person name="Wang T."/>
            <person name="Zhang X."/>
            <person name="Liang L."/>
        </authorList>
    </citation>
    <scope>NUCLEOTIDE SEQUENCE [LARGE SCALE GENOMIC DNA]</scope>
    <source>
        <strain evidence="3 4">6GN30</strain>
    </source>
</reference>
<dbReference type="Gene3D" id="3.40.50.20">
    <property type="match status" value="1"/>
</dbReference>
<evidence type="ECO:0000313" key="4">
    <source>
        <dbReference type="Proteomes" id="UP000241229"/>
    </source>
</evidence>
<protein>
    <submittedName>
        <fullName evidence="3">DUF1009 domain-containing protein</fullName>
    </submittedName>
</protein>
<dbReference type="OrthoDB" id="9789836at2"/>
<sequence length="299" mass="31297">MTTPTARTEAPSIQLGSGDKVAVVAGSGRLPVEVAEGLARQNHAPLVVLVRGETDQRAAFAPFESMEIGLGEFASALSSLRRRGITHMVLAGGIGRRPAWREFRPSLSLLRHLPRALAALRRGDDGLLTVLIRTIEREGIKVVGAHEIVPDLLAVEGPMSRERPRAADWPDIDAAYAAARAIGALDIGQGTVAIGGRVIAVEGIEGTDGLLERVKALRSHGRLAGKSRGVLVKCAKPGQELRADLPAIGPATVDMAHAAGLAGIGVEAGRALVLDVGDLVERADALGLFVVGLPRERTP</sequence>
<dbReference type="Pfam" id="PF17930">
    <property type="entry name" value="LpxI_N"/>
    <property type="match status" value="1"/>
</dbReference>
<dbReference type="PANTHER" id="PTHR39962:SF1">
    <property type="entry name" value="LPXI FAMILY PROTEIN"/>
    <property type="match status" value="1"/>
</dbReference>
<dbReference type="InterPro" id="IPR041255">
    <property type="entry name" value="LpxI_N"/>
</dbReference>
<dbReference type="Proteomes" id="UP000241229">
    <property type="component" value="Unassembled WGS sequence"/>
</dbReference>
<feature type="domain" description="LpxI N-terminal" evidence="2">
    <location>
        <begin position="20"/>
        <end position="152"/>
    </location>
</feature>
<evidence type="ECO:0000259" key="1">
    <source>
        <dbReference type="Pfam" id="PF06230"/>
    </source>
</evidence>
<dbReference type="Gene3D" id="3.40.140.80">
    <property type="match status" value="1"/>
</dbReference>
<evidence type="ECO:0000259" key="2">
    <source>
        <dbReference type="Pfam" id="PF17930"/>
    </source>
</evidence>
<dbReference type="RefSeq" id="WP_106772514.1">
    <property type="nucleotide sequence ID" value="NZ_PXYK01000010.1"/>
</dbReference>
<dbReference type="PANTHER" id="PTHR39962">
    <property type="entry name" value="BLL4848 PROTEIN"/>
    <property type="match status" value="1"/>
</dbReference>
<keyword evidence="4" id="KW-1185">Reference proteome</keyword>
<dbReference type="InterPro" id="IPR053174">
    <property type="entry name" value="LpxI"/>
</dbReference>
<evidence type="ECO:0000313" key="3">
    <source>
        <dbReference type="EMBL" id="PSJ60103.1"/>
    </source>
</evidence>
<feature type="domain" description="LpxI C-terminal" evidence="1">
    <location>
        <begin position="156"/>
        <end position="291"/>
    </location>
</feature>
<dbReference type="InterPro" id="IPR010415">
    <property type="entry name" value="LpxI_C"/>
</dbReference>
<dbReference type="EMBL" id="PXYK01000010">
    <property type="protein sequence ID" value="PSJ60103.1"/>
    <property type="molecule type" value="Genomic_DNA"/>
</dbReference>
<dbReference type="InterPro" id="IPR043167">
    <property type="entry name" value="LpxI_C_sf"/>
</dbReference>
<dbReference type="AlphaFoldDB" id="A0A2P7SC90"/>
<gene>
    <name evidence="3" type="ORF">C7I84_12495</name>
</gene>